<dbReference type="EMBL" id="RBNJ01003252">
    <property type="protein sequence ID" value="RUS31149.1"/>
    <property type="molecule type" value="Genomic_DNA"/>
</dbReference>
<keyword evidence="2" id="KW-1185">Reference proteome</keyword>
<dbReference type="Proteomes" id="UP000274822">
    <property type="component" value="Unassembled WGS sequence"/>
</dbReference>
<gene>
    <name evidence="1" type="ORF">BC938DRAFT_478384</name>
</gene>
<dbReference type="Pfam" id="PF18759">
    <property type="entry name" value="Plavaka"/>
    <property type="match status" value="1"/>
</dbReference>
<dbReference type="InterPro" id="IPR041078">
    <property type="entry name" value="Plavaka"/>
</dbReference>
<protein>
    <submittedName>
        <fullName evidence="1">Uncharacterized protein</fullName>
    </submittedName>
</protein>
<evidence type="ECO:0000313" key="1">
    <source>
        <dbReference type="EMBL" id="RUS31149.1"/>
    </source>
</evidence>
<name>A0A433QN17_9FUNG</name>
<evidence type="ECO:0000313" key="2">
    <source>
        <dbReference type="Proteomes" id="UP000274822"/>
    </source>
</evidence>
<proteinExistence type="predicted"/>
<dbReference type="AlphaFoldDB" id="A0A433QN17"/>
<accession>A0A433QN17</accession>
<reference evidence="1 2" key="1">
    <citation type="journal article" date="2018" name="New Phytol.">
        <title>Phylogenomics of Endogonaceae and evolution of mycorrhizas within Mucoromycota.</title>
        <authorList>
            <person name="Chang Y."/>
            <person name="Desiro A."/>
            <person name="Na H."/>
            <person name="Sandor L."/>
            <person name="Lipzen A."/>
            <person name="Clum A."/>
            <person name="Barry K."/>
            <person name="Grigoriev I.V."/>
            <person name="Martin F.M."/>
            <person name="Stajich J.E."/>
            <person name="Smith M.E."/>
            <person name="Bonito G."/>
            <person name="Spatafora J.W."/>
        </authorList>
    </citation>
    <scope>NUCLEOTIDE SEQUENCE [LARGE SCALE GENOMIC DNA]</scope>
    <source>
        <strain evidence="1 2">AD002</strain>
    </source>
</reference>
<sequence length="241" mass="28067">MDAMHTYSVPVWKALSISTFDLGTDPMLDIPPDIFMYNQDNSETSKINADYLISKIAIDSVMYGQDNDNGDEVSTDFITYDTHTIVYDGGHIFDITSNPSPVFVAQNDDHYHFGHPYHPWINANKYWITNIIFSQAQMSMSSQHTTINLKHHSLKTWQGDYDVWYHDPIKVIATLFGNPMFHKNMAYTAEQHMDIYNVWEYSEIHWSDWWHETQILALLSRGTSCWVQQLSPLSLELIRHI</sequence>
<comment type="caution">
    <text evidence="1">The sequence shown here is derived from an EMBL/GenBank/DDBJ whole genome shotgun (WGS) entry which is preliminary data.</text>
</comment>
<organism evidence="1 2">
    <name type="scientific">Jimgerdemannia flammicorona</name>
    <dbReference type="NCBI Taxonomy" id="994334"/>
    <lineage>
        <taxon>Eukaryota</taxon>
        <taxon>Fungi</taxon>
        <taxon>Fungi incertae sedis</taxon>
        <taxon>Mucoromycota</taxon>
        <taxon>Mucoromycotina</taxon>
        <taxon>Endogonomycetes</taxon>
        <taxon>Endogonales</taxon>
        <taxon>Endogonaceae</taxon>
        <taxon>Jimgerdemannia</taxon>
    </lineage>
</organism>